<proteinExistence type="predicted"/>
<keyword evidence="1" id="KW-1133">Transmembrane helix</keyword>
<evidence type="ECO:0000313" key="2">
    <source>
        <dbReference type="EMBL" id="ACU74688.1"/>
    </source>
</evidence>
<dbReference type="AlphaFoldDB" id="C7QDR4"/>
<organism evidence="2 3">
    <name type="scientific">Catenulispora acidiphila (strain DSM 44928 / JCM 14897 / NBRC 102108 / NRRL B-24433 / ID139908)</name>
    <dbReference type="NCBI Taxonomy" id="479433"/>
    <lineage>
        <taxon>Bacteria</taxon>
        <taxon>Bacillati</taxon>
        <taxon>Actinomycetota</taxon>
        <taxon>Actinomycetes</taxon>
        <taxon>Catenulisporales</taxon>
        <taxon>Catenulisporaceae</taxon>
        <taxon>Catenulispora</taxon>
    </lineage>
</organism>
<dbReference type="eggNOG" id="COG0526">
    <property type="taxonomic scope" value="Bacteria"/>
</dbReference>
<dbReference type="HOGENOM" id="CLU_1583545_0_0_11"/>
<name>C7QDR4_CATAD</name>
<sequence length="168" mass="17083" precursor="true">MLAVLTAVVAVLVPLTAVNLIMLFAVIRRLREAESRQAPPNVALPAAGTRIGADAAPLLADKKFAACVLVGCEPCAQQIEALRTDTRFAPEDIVFFVFGGDDPATTADLAASVSGLGTVVQTAVGGAIAASLGGITSFPTLLRTDGEQILAAERSWSALATAGAVSAH</sequence>
<gene>
    <name evidence="2" type="ordered locus">Caci_5830</name>
</gene>
<evidence type="ECO:0000256" key="1">
    <source>
        <dbReference type="SAM" id="Phobius"/>
    </source>
</evidence>
<dbReference type="RefSeq" id="WP_015794417.1">
    <property type="nucleotide sequence ID" value="NC_013131.1"/>
</dbReference>
<feature type="transmembrane region" description="Helical" evidence="1">
    <location>
        <begin position="6"/>
        <end position="27"/>
    </location>
</feature>
<keyword evidence="1" id="KW-0472">Membrane</keyword>
<keyword evidence="1" id="KW-0812">Transmembrane</keyword>
<dbReference type="InParanoid" id="C7QDR4"/>
<dbReference type="OrthoDB" id="128449at2"/>
<accession>C7QDR4</accession>
<dbReference type="EMBL" id="CP001700">
    <property type="protein sequence ID" value="ACU74688.1"/>
    <property type="molecule type" value="Genomic_DNA"/>
</dbReference>
<keyword evidence="3" id="KW-1185">Reference proteome</keyword>
<dbReference type="STRING" id="479433.Caci_5830"/>
<evidence type="ECO:0000313" key="3">
    <source>
        <dbReference type="Proteomes" id="UP000000851"/>
    </source>
</evidence>
<dbReference type="KEGG" id="cai:Caci_5830"/>
<protein>
    <recommendedName>
        <fullName evidence="4">Thioredoxin domain-containing protein</fullName>
    </recommendedName>
</protein>
<evidence type="ECO:0008006" key="4">
    <source>
        <dbReference type="Google" id="ProtNLM"/>
    </source>
</evidence>
<dbReference type="Proteomes" id="UP000000851">
    <property type="component" value="Chromosome"/>
</dbReference>
<reference evidence="2 3" key="1">
    <citation type="journal article" date="2009" name="Stand. Genomic Sci.">
        <title>Complete genome sequence of Catenulispora acidiphila type strain (ID 139908).</title>
        <authorList>
            <person name="Copeland A."/>
            <person name="Lapidus A."/>
            <person name="Glavina Del Rio T."/>
            <person name="Nolan M."/>
            <person name="Lucas S."/>
            <person name="Chen F."/>
            <person name="Tice H."/>
            <person name="Cheng J.F."/>
            <person name="Bruce D."/>
            <person name="Goodwin L."/>
            <person name="Pitluck S."/>
            <person name="Mikhailova N."/>
            <person name="Pati A."/>
            <person name="Ivanova N."/>
            <person name="Mavromatis K."/>
            <person name="Chen A."/>
            <person name="Palaniappan K."/>
            <person name="Chain P."/>
            <person name="Land M."/>
            <person name="Hauser L."/>
            <person name="Chang Y.J."/>
            <person name="Jeffries C.D."/>
            <person name="Chertkov O."/>
            <person name="Brettin T."/>
            <person name="Detter J.C."/>
            <person name="Han C."/>
            <person name="Ali Z."/>
            <person name="Tindall B.J."/>
            <person name="Goker M."/>
            <person name="Bristow J."/>
            <person name="Eisen J.A."/>
            <person name="Markowitz V."/>
            <person name="Hugenholtz P."/>
            <person name="Kyrpides N.C."/>
            <person name="Klenk H.P."/>
        </authorList>
    </citation>
    <scope>NUCLEOTIDE SEQUENCE [LARGE SCALE GENOMIC DNA]</scope>
    <source>
        <strain evidence="3">DSM 44928 / JCM 14897 / NBRC 102108 / NRRL B-24433 / ID139908</strain>
    </source>
</reference>